<comment type="caution">
    <text evidence="2">The sequence shown here is derived from an EMBL/GenBank/DDBJ whole genome shotgun (WGS) entry which is preliminary data.</text>
</comment>
<name>A0A4C1UP80_EUMVA</name>
<reference evidence="2 3" key="1">
    <citation type="journal article" date="2019" name="Commun. Biol.">
        <title>The bagworm genome reveals a unique fibroin gene that provides high tensile strength.</title>
        <authorList>
            <person name="Kono N."/>
            <person name="Nakamura H."/>
            <person name="Ohtoshi R."/>
            <person name="Tomita M."/>
            <person name="Numata K."/>
            <person name="Arakawa K."/>
        </authorList>
    </citation>
    <scope>NUCLEOTIDE SEQUENCE [LARGE SCALE GENOMIC DNA]</scope>
</reference>
<gene>
    <name evidence="2" type="ORF">EVAR_82805_1</name>
</gene>
<dbReference type="Proteomes" id="UP000299102">
    <property type="component" value="Unassembled WGS sequence"/>
</dbReference>
<proteinExistence type="predicted"/>
<accession>A0A4C1UP80</accession>
<dbReference type="EMBL" id="BGZK01000198">
    <property type="protein sequence ID" value="GBP27756.1"/>
    <property type="molecule type" value="Genomic_DNA"/>
</dbReference>
<feature type="region of interest" description="Disordered" evidence="1">
    <location>
        <begin position="134"/>
        <end position="185"/>
    </location>
</feature>
<sequence>MSAKCLSYADDLSNSCTVGKTAAGDDHSNSVSVAGTWTDAESIDLRSCDPQRTMDSLNSSSWGGPITGLEPRRSLRYGRESVFRAQMALMRCHGWLTVADTHSGRTCGSDAPDNLSSRECDRFREYLRQLVMPSRSRPMPTGTNAGHPARVSTTEHARRAPDRPAYKPRTDLRTNIAPKPISPHL</sequence>
<dbReference type="AlphaFoldDB" id="A0A4C1UP80"/>
<feature type="compositionally biased region" description="Basic and acidic residues" evidence="1">
    <location>
        <begin position="153"/>
        <end position="172"/>
    </location>
</feature>
<protein>
    <submittedName>
        <fullName evidence="2">Uncharacterized protein</fullName>
    </submittedName>
</protein>
<evidence type="ECO:0000313" key="3">
    <source>
        <dbReference type="Proteomes" id="UP000299102"/>
    </source>
</evidence>
<evidence type="ECO:0000256" key="1">
    <source>
        <dbReference type="SAM" id="MobiDB-lite"/>
    </source>
</evidence>
<organism evidence="2 3">
    <name type="scientific">Eumeta variegata</name>
    <name type="common">Bagworm moth</name>
    <name type="synonym">Eumeta japonica</name>
    <dbReference type="NCBI Taxonomy" id="151549"/>
    <lineage>
        <taxon>Eukaryota</taxon>
        <taxon>Metazoa</taxon>
        <taxon>Ecdysozoa</taxon>
        <taxon>Arthropoda</taxon>
        <taxon>Hexapoda</taxon>
        <taxon>Insecta</taxon>
        <taxon>Pterygota</taxon>
        <taxon>Neoptera</taxon>
        <taxon>Endopterygota</taxon>
        <taxon>Lepidoptera</taxon>
        <taxon>Glossata</taxon>
        <taxon>Ditrysia</taxon>
        <taxon>Tineoidea</taxon>
        <taxon>Psychidae</taxon>
        <taxon>Oiketicinae</taxon>
        <taxon>Eumeta</taxon>
    </lineage>
</organism>
<keyword evidence="3" id="KW-1185">Reference proteome</keyword>
<evidence type="ECO:0000313" key="2">
    <source>
        <dbReference type="EMBL" id="GBP27756.1"/>
    </source>
</evidence>